<dbReference type="SMART" id="SM00369">
    <property type="entry name" value="LRR_TYP"/>
    <property type="match status" value="4"/>
</dbReference>
<dbReference type="SUPFAM" id="SSF52540">
    <property type="entry name" value="P-loop containing nucleoside triphosphate hydrolases"/>
    <property type="match status" value="1"/>
</dbReference>
<dbReference type="STRING" id="7574.A0A1S3HBP8"/>
<name>A0A1S3HBP8_LINAN</name>
<dbReference type="PANTHER" id="PTHR48051">
    <property type="match status" value="1"/>
</dbReference>
<dbReference type="RefSeq" id="XP_013382556.1">
    <property type="nucleotide sequence ID" value="XM_013527102.2"/>
</dbReference>
<dbReference type="CDD" id="cd01671">
    <property type="entry name" value="CARD"/>
    <property type="match status" value="2"/>
</dbReference>
<dbReference type="GO" id="GO:0005737">
    <property type="term" value="C:cytoplasm"/>
    <property type="evidence" value="ECO:0007669"/>
    <property type="project" value="TreeGrafter"/>
</dbReference>
<dbReference type="KEGG" id="lak:106153248"/>
<proteinExistence type="predicted"/>
<dbReference type="PROSITE" id="PS51450">
    <property type="entry name" value="LRR"/>
    <property type="match status" value="1"/>
</dbReference>
<dbReference type="Proteomes" id="UP000085678">
    <property type="component" value="Unplaced"/>
</dbReference>
<evidence type="ECO:0000256" key="1">
    <source>
        <dbReference type="ARBA" id="ARBA00022614"/>
    </source>
</evidence>
<dbReference type="InterPro" id="IPR001315">
    <property type="entry name" value="CARD"/>
</dbReference>
<protein>
    <submittedName>
        <fullName evidence="7 8">Malignant fibrous histiocytoma-amplified sequence 1 homolog</fullName>
    </submittedName>
</protein>
<dbReference type="InterPro" id="IPR011029">
    <property type="entry name" value="DEATH-like_dom_sf"/>
</dbReference>
<dbReference type="Gene3D" id="3.30.70.1390">
    <property type="entry name" value="ROC domain from the Parkinson's disease-associated leucine-rich repeat kinase 2"/>
    <property type="match status" value="1"/>
</dbReference>
<accession>A0A1S3HBP8</accession>
<dbReference type="InterPro" id="IPR027417">
    <property type="entry name" value="P-loop_NTPase"/>
</dbReference>
<dbReference type="InterPro" id="IPR050216">
    <property type="entry name" value="LRR_domain-containing"/>
</dbReference>
<dbReference type="PROSITE" id="PS50209">
    <property type="entry name" value="CARD"/>
    <property type="match status" value="2"/>
</dbReference>
<dbReference type="Gene3D" id="3.80.10.10">
    <property type="entry name" value="Ribonuclease Inhibitor"/>
    <property type="match status" value="1"/>
</dbReference>
<keyword evidence="6" id="KW-1185">Reference proteome</keyword>
<dbReference type="Pfam" id="PF08477">
    <property type="entry name" value="Roc"/>
    <property type="match status" value="1"/>
</dbReference>
<dbReference type="GeneID" id="106153248"/>
<evidence type="ECO:0000313" key="9">
    <source>
        <dbReference type="RefSeq" id="XP_013382556.1"/>
    </source>
</evidence>
<dbReference type="Gene3D" id="3.40.50.300">
    <property type="entry name" value="P-loop containing nucleotide triphosphate hydrolases"/>
    <property type="match status" value="1"/>
</dbReference>
<evidence type="ECO:0000256" key="3">
    <source>
        <dbReference type="ARBA" id="ARBA00022741"/>
    </source>
</evidence>
<keyword evidence="2" id="KW-0677">Repeat</keyword>
<gene>
    <name evidence="7 8 9" type="primary">LOC106153248</name>
</gene>
<dbReference type="Gene3D" id="1.10.533.10">
    <property type="entry name" value="Death Domain, Fas"/>
    <property type="match status" value="2"/>
</dbReference>
<dbReference type="SMART" id="SM00114">
    <property type="entry name" value="CARD"/>
    <property type="match status" value="2"/>
</dbReference>
<evidence type="ECO:0000313" key="6">
    <source>
        <dbReference type="Proteomes" id="UP000085678"/>
    </source>
</evidence>
<dbReference type="AlphaFoldDB" id="A0A1S3HBP8"/>
<dbReference type="GO" id="GO:0000166">
    <property type="term" value="F:nucleotide binding"/>
    <property type="evidence" value="ECO:0007669"/>
    <property type="project" value="UniProtKB-KW"/>
</dbReference>
<sequence>MASFVKALEDIPANISEVELRKRRLTKSNGLNTLSLSGCLLQKLPKSLYNIKEIQDLNLTENRLTELDSALSNLQRVRHLHLSENELQTFPKVLCKLRNLETLNLGHNKFMAFPDAILQIKTLSYLDLGGNKIASLPDGLYKLEHLLQLHMPNNKLNSFPVVLTKMKSLKHVDLGQNQIKNGDPPLPFEILYLKGSLRYLNLQKNLLDGVPYLECKAEDGTMEAFFAYVKELQEEGCLRQRLLLMGDSRAGKTSLSNALRFKKAKLANEEDRTEVVEQFIWEPGPDIKIQINDFGGHRVYEITSRLFITDKVIVLLVFNLQDYSLDPKKKNYEALVGRWFRHVRSIAPNAKVLVVGTHSDGEGLDPDKIQQITQDVEKMIVQDIKLEADHIEEMKKVKGNVSEEQLSGLTSLLTTLPSNTVRAVAVSSKTLNNITVIKKFVVDQCHGSGIQIPLRYHKFGMALKEARNQKEDLYLPMEQVLSIYNKHHGYNFFQSLFLWMKPKTAWSAEVEAVLRVLNQIGYLNWYCEDPEMKGYIFHQPEKIVEIASPVFHYNPKAAIQAVPQVYHGRPDLHQEHLQKFIDTGVMTETLLHSLITGCENNPGLFTVVTALLNKFDFCFKFKNRKIARNETEGMNVQYYFPWLLQTEKPSNLHDRARWPDAPLPGEIHYEIQFRFHDMENSQPNNVRERTPSTFFEVATVELHRELIAIDQHPTMEHWQDGLYAAVPDLKLLFTRYRDENKSRRVIQLSLRTQRVEKLWKELPKLHQKIASVLSVQYPGCIFTQYVMCPHCIMEGNHENPDEVKVDIIQEQTDGISRHCRRAKSSFPTLLLQPPLEGNGSGGQLAAVENFLDKTVSGFPSVLLSDMDALEHLDFLLQKEILTDDQVERIRGMVQRKKRNACLLRCLHQVSLSAVDTLAESLRDTSEQPWLADVLEGKDGVGGMTDIHRQAIRRNRVSIIKDMSPKAITDILNARGILTDSERERIMECLTREDKVHMFLDIIPTRGDNAFAELVDSLRDDTVKLDWLADRLKKEAAKLECDQGNG</sequence>
<dbReference type="PANTHER" id="PTHR48051:SF45">
    <property type="entry name" value="LEUCINE-RICH REPEAT PROTEIN SHOC-2-LIKE"/>
    <property type="match status" value="1"/>
</dbReference>
<dbReference type="SUPFAM" id="SSF52058">
    <property type="entry name" value="L domain-like"/>
    <property type="match status" value="1"/>
</dbReference>
<dbReference type="Pfam" id="PF00619">
    <property type="entry name" value="CARD"/>
    <property type="match status" value="2"/>
</dbReference>
<dbReference type="GO" id="GO:0042981">
    <property type="term" value="P:regulation of apoptotic process"/>
    <property type="evidence" value="ECO:0007669"/>
    <property type="project" value="InterPro"/>
</dbReference>
<keyword evidence="1" id="KW-0433">Leucine-rich repeat</keyword>
<reference evidence="7 9" key="1">
    <citation type="submission" date="2023-09" db="UniProtKB">
        <authorList>
            <consortium name="RefSeq"/>
        </authorList>
    </citation>
    <scope>IDENTIFICATION</scope>
    <source>
        <tissue evidence="7 8">Gonads</tissue>
    </source>
</reference>
<dbReference type="Pfam" id="PF13855">
    <property type="entry name" value="LRR_8"/>
    <property type="match status" value="2"/>
</dbReference>
<dbReference type="SUPFAM" id="SSF47986">
    <property type="entry name" value="DEATH domain"/>
    <property type="match status" value="2"/>
</dbReference>
<evidence type="ECO:0000313" key="7">
    <source>
        <dbReference type="RefSeq" id="XP_013382554.1"/>
    </source>
</evidence>
<feature type="domain" description="Roc" evidence="5">
    <location>
        <begin position="233"/>
        <end position="423"/>
    </location>
</feature>
<dbReference type="PROSITE" id="PS51424">
    <property type="entry name" value="ROC"/>
    <property type="match status" value="1"/>
</dbReference>
<dbReference type="RefSeq" id="XP_013382554.1">
    <property type="nucleotide sequence ID" value="XM_013527100.2"/>
</dbReference>
<dbReference type="InterPro" id="IPR001611">
    <property type="entry name" value="Leu-rich_rpt"/>
</dbReference>
<evidence type="ECO:0000256" key="2">
    <source>
        <dbReference type="ARBA" id="ARBA00022737"/>
    </source>
</evidence>
<dbReference type="InterPro" id="IPR032675">
    <property type="entry name" value="LRR_dom_sf"/>
</dbReference>
<dbReference type="InterPro" id="IPR003591">
    <property type="entry name" value="Leu-rich_rpt_typical-subtyp"/>
</dbReference>
<evidence type="ECO:0000313" key="8">
    <source>
        <dbReference type="RefSeq" id="XP_013382555.1"/>
    </source>
</evidence>
<dbReference type="InterPro" id="IPR020859">
    <property type="entry name" value="ROC"/>
</dbReference>
<dbReference type="GO" id="GO:0009966">
    <property type="term" value="P:regulation of signal transduction"/>
    <property type="evidence" value="ECO:0007669"/>
    <property type="project" value="UniProtKB-ARBA"/>
</dbReference>
<feature type="domain" description="CARD" evidence="4">
    <location>
        <begin position="847"/>
        <end position="927"/>
    </location>
</feature>
<feature type="domain" description="CARD" evidence="4">
    <location>
        <begin position="943"/>
        <end position="1019"/>
    </location>
</feature>
<dbReference type="OrthoDB" id="17912at2759"/>
<evidence type="ECO:0000259" key="4">
    <source>
        <dbReference type="PROSITE" id="PS50209"/>
    </source>
</evidence>
<organism evidence="7">
    <name type="scientific">Lingula anatina</name>
    <name type="common">Brachiopod</name>
    <name type="synonym">Lingula unguis</name>
    <dbReference type="NCBI Taxonomy" id="7574"/>
    <lineage>
        <taxon>Eukaryota</taxon>
        <taxon>Metazoa</taxon>
        <taxon>Spiralia</taxon>
        <taxon>Lophotrochozoa</taxon>
        <taxon>Brachiopoda</taxon>
        <taxon>Linguliformea</taxon>
        <taxon>Lingulata</taxon>
        <taxon>Lingulida</taxon>
        <taxon>Linguloidea</taxon>
        <taxon>Lingulidae</taxon>
        <taxon>Lingula</taxon>
    </lineage>
</organism>
<dbReference type="RefSeq" id="XP_013382555.1">
    <property type="nucleotide sequence ID" value="XM_013527101.1"/>
</dbReference>
<evidence type="ECO:0000259" key="5">
    <source>
        <dbReference type="PROSITE" id="PS51424"/>
    </source>
</evidence>
<keyword evidence="3" id="KW-0547">Nucleotide-binding</keyword>